<name>A0A6A5XL68_9PLEO</name>
<dbReference type="OrthoDB" id="3662007at2759"/>
<keyword evidence="2" id="KW-0732">Signal</keyword>
<dbReference type="GeneID" id="54289594"/>
<evidence type="ECO:0000256" key="2">
    <source>
        <dbReference type="SAM" id="SignalP"/>
    </source>
</evidence>
<evidence type="ECO:0000256" key="1">
    <source>
        <dbReference type="SAM" id="MobiDB-lite"/>
    </source>
</evidence>
<accession>A0A6A5XL68</accession>
<dbReference type="Proteomes" id="UP000799778">
    <property type="component" value="Unassembled WGS sequence"/>
</dbReference>
<protein>
    <submittedName>
        <fullName evidence="3">Uncharacterized protein</fullName>
    </submittedName>
</protein>
<keyword evidence="4" id="KW-1185">Reference proteome</keyword>
<feature type="region of interest" description="Disordered" evidence="1">
    <location>
        <begin position="22"/>
        <end position="50"/>
    </location>
</feature>
<sequence length="101" mass="11171">MKIVTVFLMMAFAATTMAAPPMGQSVHPAEQSAPPAKQASPPAEQAGDPDKGCKLCREHFDNCKKSCWWWFDPAACDRSCQIETCHFLPHDLCKHCGFNIC</sequence>
<evidence type="ECO:0000313" key="3">
    <source>
        <dbReference type="EMBL" id="KAF2013599.1"/>
    </source>
</evidence>
<dbReference type="AlphaFoldDB" id="A0A6A5XL68"/>
<proteinExistence type="predicted"/>
<dbReference type="RefSeq" id="XP_033381938.1">
    <property type="nucleotide sequence ID" value="XM_033532197.1"/>
</dbReference>
<dbReference type="EMBL" id="ML978071">
    <property type="protein sequence ID" value="KAF2013599.1"/>
    <property type="molecule type" value="Genomic_DNA"/>
</dbReference>
<evidence type="ECO:0000313" key="4">
    <source>
        <dbReference type="Proteomes" id="UP000799778"/>
    </source>
</evidence>
<organism evidence="3 4">
    <name type="scientific">Aaosphaeria arxii CBS 175.79</name>
    <dbReference type="NCBI Taxonomy" id="1450172"/>
    <lineage>
        <taxon>Eukaryota</taxon>
        <taxon>Fungi</taxon>
        <taxon>Dikarya</taxon>
        <taxon>Ascomycota</taxon>
        <taxon>Pezizomycotina</taxon>
        <taxon>Dothideomycetes</taxon>
        <taxon>Pleosporomycetidae</taxon>
        <taxon>Pleosporales</taxon>
        <taxon>Pleosporales incertae sedis</taxon>
        <taxon>Aaosphaeria</taxon>
    </lineage>
</organism>
<feature type="compositionally biased region" description="Low complexity" evidence="1">
    <location>
        <begin position="22"/>
        <end position="46"/>
    </location>
</feature>
<feature type="chain" id="PRO_5025542079" evidence="2">
    <location>
        <begin position="19"/>
        <end position="101"/>
    </location>
</feature>
<feature type="signal peptide" evidence="2">
    <location>
        <begin position="1"/>
        <end position="18"/>
    </location>
</feature>
<reference evidence="3" key="1">
    <citation type="journal article" date="2020" name="Stud. Mycol.">
        <title>101 Dothideomycetes genomes: a test case for predicting lifestyles and emergence of pathogens.</title>
        <authorList>
            <person name="Haridas S."/>
            <person name="Albert R."/>
            <person name="Binder M."/>
            <person name="Bloem J."/>
            <person name="Labutti K."/>
            <person name="Salamov A."/>
            <person name="Andreopoulos B."/>
            <person name="Baker S."/>
            <person name="Barry K."/>
            <person name="Bills G."/>
            <person name="Bluhm B."/>
            <person name="Cannon C."/>
            <person name="Castanera R."/>
            <person name="Culley D."/>
            <person name="Daum C."/>
            <person name="Ezra D."/>
            <person name="Gonzalez J."/>
            <person name="Henrissat B."/>
            <person name="Kuo A."/>
            <person name="Liang C."/>
            <person name="Lipzen A."/>
            <person name="Lutzoni F."/>
            <person name="Magnuson J."/>
            <person name="Mondo S."/>
            <person name="Nolan M."/>
            <person name="Ohm R."/>
            <person name="Pangilinan J."/>
            <person name="Park H.-J."/>
            <person name="Ramirez L."/>
            <person name="Alfaro M."/>
            <person name="Sun H."/>
            <person name="Tritt A."/>
            <person name="Yoshinaga Y."/>
            <person name="Zwiers L.-H."/>
            <person name="Turgeon B."/>
            <person name="Goodwin S."/>
            <person name="Spatafora J."/>
            <person name="Crous P."/>
            <person name="Grigoriev I."/>
        </authorList>
    </citation>
    <scope>NUCLEOTIDE SEQUENCE</scope>
    <source>
        <strain evidence="3">CBS 175.79</strain>
    </source>
</reference>
<gene>
    <name evidence="3" type="ORF">BU24DRAFT_464365</name>
</gene>